<keyword evidence="4 5" id="KW-0472">Membrane</keyword>
<feature type="transmembrane region" description="Helical" evidence="5">
    <location>
        <begin position="236"/>
        <end position="253"/>
    </location>
</feature>
<name>A0A502C005_9GAMM</name>
<dbReference type="GO" id="GO:0016020">
    <property type="term" value="C:membrane"/>
    <property type="evidence" value="ECO:0007669"/>
    <property type="project" value="UniProtKB-SubCell"/>
</dbReference>
<dbReference type="Pfam" id="PF04932">
    <property type="entry name" value="Wzy_C"/>
    <property type="match status" value="1"/>
</dbReference>
<proteinExistence type="predicted"/>
<feature type="transmembrane region" description="Helical" evidence="5">
    <location>
        <begin position="322"/>
        <end position="344"/>
    </location>
</feature>
<keyword evidence="9" id="KW-1185">Reference proteome</keyword>
<feature type="transmembrane region" description="Helical" evidence="5">
    <location>
        <begin position="216"/>
        <end position="231"/>
    </location>
</feature>
<feature type="transmembrane region" description="Helical" evidence="5">
    <location>
        <begin position="76"/>
        <end position="100"/>
    </location>
</feature>
<reference evidence="8 9" key="1">
    <citation type="journal article" date="2019" name="Environ. Microbiol.">
        <title>Species interactions and distinct microbial communities in high Arctic permafrost affected cryosols are associated with the CH4 and CO2 gas fluxes.</title>
        <authorList>
            <person name="Altshuler I."/>
            <person name="Hamel J."/>
            <person name="Turney S."/>
            <person name="Magnuson E."/>
            <person name="Levesque R."/>
            <person name="Greer C."/>
            <person name="Whyte L.G."/>
        </authorList>
    </citation>
    <scope>NUCLEOTIDE SEQUENCE [LARGE SCALE GENOMIC DNA]</scope>
    <source>
        <strain evidence="8 9">S13Y</strain>
    </source>
</reference>
<accession>A0A502C005</accession>
<dbReference type="AlphaFoldDB" id="A0A502C005"/>
<dbReference type="PANTHER" id="PTHR37422">
    <property type="entry name" value="TEICHURONIC ACID BIOSYNTHESIS PROTEIN TUAE"/>
    <property type="match status" value="1"/>
</dbReference>
<feature type="transmembrane region" description="Helical" evidence="5">
    <location>
        <begin position="129"/>
        <end position="150"/>
    </location>
</feature>
<feature type="domain" description="O-antigen ligase-related" evidence="6">
    <location>
        <begin position="200"/>
        <end position="339"/>
    </location>
</feature>
<feature type="transmembrane region" description="Helical" evidence="5">
    <location>
        <begin position="106"/>
        <end position="122"/>
    </location>
</feature>
<evidence type="ECO:0000259" key="6">
    <source>
        <dbReference type="Pfam" id="PF04932"/>
    </source>
</evidence>
<comment type="subcellular location">
    <subcellularLocation>
        <location evidence="1">Membrane</location>
        <topology evidence="1">Multi-pass membrane protein</topology>
    </subcellularLocation>
</comment>
<dbReference type="InterPro" id="IPR007016">
    <property type="entry name" value="O-antigen_ligase-rel_domated"/>
</dbReference>
<evidence type="ECO:0000256" key="1">
    <source>
        <dbReference type="ARBA" id="ARBA00004141"/>
    </source>
</evidence>
<dbReference type="Proteomes" id="UP000319486">
    <property type="component" value="Unassembled WGS sequence"/>
</dbReference>
<organism evidence="8 9">
    <name type="scientific">Rhodanobacter glycinis</name>
    <dbReference type="NCBI Taxonomy" id="582702"/>
    <lineage>
        <taxon>Bacteria</taxon>
        <taxon>Pseudomonadati</taxon>
        <taxon>Pseudomonadota</taxon>
        <taxon>Gammaproteobacteria</taxon>
        <taxon>Lysobacterales</taxon>
        <taxon>Rhodanobacteraceae</taxon>
        <taxon>Rhodanobacter</taxon>
    </lineage>
</organism>
<evidence type="ECO:0000259" key="7">
    <source>
        <dbReference type="Pfam" id="PF19358"/>
    </source>
</evidence>
<dbReference type="Pfam" id="PF19358">
    <property type="entry name" value="DUF5935"/>
    <property type="match status" value="1"/>
</dbReference>
<evidence type="ECO:0000256" key="5">
    <source>
        <dbReference type="SAM" id="Phobius"/>
    </source>
</evidence>
<dbReference type="GO" id="GO:0016874">
    <property type="term" value="F:ligase activity"/>
    <property type="evidence" value="ECO:0007669"/>
    <property type="project" value="UniProtKB-KW"/>
</dbReference>
<dbReference type="NCBIfam" id="TIGR03097">
    <property type="entry name" value="PEP_O_lig_1"/>
    <property type="match status" value="1"/>
</dbReference>
<dbReference type="InterPro" id="IPR051533">
    <property type="entry name" value="WaaL-like"/>
</dbReference>
<feature type="transmembrane region" description="Helical" evidence="5">
    <location>
        <begin position="162"/>
        <end position="181"/>
    </location>
</feature>
<dbReference type="PANTHER" id="PTHR37422:SF13">
    <property type="entry name" value="LIPOPOLYSACCHARIDE BIOSYNTHESIS PROTEIN PA4999-RELATED"/>
    <property type="match status" value="1"/>
</dbReference>
<evidence type="ECO:0000313" key="8">
    <source>
        <dbReference type="EMBL" id="TPG05994.1"/>
    </source>
</evidence>
<dbReference type="RefSeq" id="WP_140654281.1">
    <property type="nucleotide sequence ID" value="NZ_RCZO01000009.1"/>
</dbReference>
<evidence type="ECO:0000256" key="2">
    <source>
        <dbReference type="ARBA" id="ARBA00022692"/>
    </source>
</evidence>
<gene>
    <name evidence="8" type="ORF">EAH88_15295</name>
</gene>
<comment type="caution">
    <text evidence="8">The sequence shown here is derived from an EMBL/GenBank/DDBJ whole genome shotgun (WGS) entry which is preliminary data.</text>
</comment>
<evidence type="ECO:0000313" key="9">
    <source>
        <dbReference type="Proteomes" id="UP000319486"/>
    </source>
</evidence>
<feature type="domain" description="DUF5935" evidence="7">
    <location>
        <begin position="1"/>
        <end position="188"/>
    </location>
</feature>
<feature type="transmembrane region" description="Helical" evidence="5">
    <location>
        <begin position="43"/>
        <end position="64"/>
    </location>
</feature>
<keyword evidence="2 5" id="KW-0812">Transmembrane</keyword>
<keyword evidence="3 5" id="KW-1133">Transmembrane helix</keyword>
<dbReference type="EMBL" id="RCZO01000009">
    <property type="protein sequence ID" value="TPG05994.1"/>
    <property type="molecule type" value="Genomic_DNA"/>
</dbReference>
<feature type="transmembrane region" description="Helical" evidence="5">
    <location>
        <begin position="7"/>
        <end position="31"/>
    </location>
</feature>
<dbReference type="InterPro" id="IPR045979">
    <property type="entry name" value="DUF5935"/>
</dbReference>
<sequence length="439" mass="49081">MRDIALALFIFGMLPYILVRPYVGLLIWSWLGYMNPNRLCYGFAISFPWVHLVAIVTLLSLLFSKESKRIPWSTTSVLLMMFLLWTGLTTVLAVLPNAAWNKWEEFAKVLVMVFVTLVLVNSRERMHWLVWMIVVSLGFYGVKGGAFTILGGGVNHVLGPPSSFIADNNALALALCMTLPFMRYLQLHSARKFVRLGLALAMLLTGVAILGTYSRGGLIALTIVCGALFLKSRRRLAVAVIVVAVGLTASHFMPDKWVDRMGTLQDAQQTGSGVTRIQSYEFAANVALHRPLLGGGFNVYQSDSMWQQYGPPDAIPRAIHSIYFRVLGEQGFPGLFLFLALLFVSWRTCSRVRKQTRQIPEERWAFDLASMLQVSVVAFMTGGAFLPMGYFDLAYQLMALCAILELHVRQRASQPAEAHRHDSADMRLRSMATHKALPE</sequence>
<feature type="transmembrane region" description="Helical" evidence="5">
    <location>
        <begin position="364"/>
        <end position="387"/>
    </location>
</feature>
<evidence type="ECO:0000256" key="3">
    <source>
        <dbReference type="ARBA" id="ARBA00022989"/>
    </source>
</evidence>
<feature type="transmembrane region" description="Helical" evidence="5">
    <location>
        <begin position="193"/>
        <end position="210"/>
    </location>
</feature>
<dbReference type="InterPro" id="IPR017528">
    <property type="entry name" value="CHP03097O-antigen_lig-rel"/>
</dbReference>
<keyword evidence="8" id="KW-0436">Ligase</keyword>
<protein>
    <submittedName>
        <fullName evidence="8">Putative O-glycosylation ligase, exosortase A system-associated</fullName>
    </submittedName>
</protein>
<evidence type="ECO:0000256" key="4">
    <source>
        <dbReference type="ARBA" id="ARBA00023136"/>
    </source>
</evidence>